<keyword evidence="1" id="KW-0805">Transcription regulation</keyword>
<dbReference type="EMBL" id="JACWMS010000001">
    <property type="protein sequence ID" value="MBD1319289.1"/>
    <property type="molecule type" value="Genomic_DNA"/>
</dbReference>
<organism evidence="6 7">
    <name type="scientific">Gordonia hankookensis</name>
    <dbReference type="NCBI Taxonomy" id="589403"/>
    <lineage>
        <taxon>Bacteria</taxon>
        <taxon>Bacillati</taxon>
        <taxon>Actinomycetota</taxon>
        <taxon>Actinomycetes</taxon>
        <taxon>Mycobacteriales</taxon>
        <taxon>Gordoniaceae</taxon>
        <taxon>Gordonia</taxon>
    </lineage>
</organism>
<protein>
    <submittedName>
        <fullName evidence="6">TetR family transcriptional regulator</fullName>
    </submittedName>
</protein>
<evidence type="ECO:0000256" key="2">
    <source>
        <dbReference type="ARBA" id="ARBA00023125"/>
    </source>
</evidence>
<dbReference type="Pfam" id="PF00440">
    <property type="entry name" value="TetR_N"/>
    <property type="match status" value="1"/>
</dbReference>
<feature type="domain" description="HTH tetR-type" evidence="5">
    <location>
        <begin position="31"/>
        <end position="91"/>
    </location>
</feature>
<keyword evidence="3" id="KW-0804">Transcription</keyword>
<proteinExistence type="predicted"/>
<keyword evidence="2 4" id="KW-0238">DNA-binding</keyword>
<evidence type="ECO:0000256" key="4">
    <source>
        <dbReference type="PROSITE-ProRule" id="PRU00335"/>
    </source>
</evidence>
<evidence type="ECO:0000256" key="1">
    <source>
        <dbReference type="ARBA" id="ARBA00023015"/>
    </source>
</evidence>
<dbReference type="InterPro" id="IPR023772">
    <property type="entry name" value="DNA-bd_HTH_TetR-type_CS"/>
</dbReference>
<dbReference type="PANTHER" id="PTHR30055">
    <property type="entry name" value="HTH-TYPE TRANSCRIPTIONAL REGULATOR RUTR"/>
    <property type="match status" value="1"/>
</dbReference>
<dbReference type="SUPFAM" id="SSF46689">
    <property type="entry name" value="Homeodomain-like"/>
    <property type="match status" value="1"/>
</dbReference>
<evidence type="ECO:0000313" key="7">
    <source>
        <dbReference type="Proteomes" id="UP000602395"/>
    </source>
</evidence>
<dbReference type="Gene3D" id="1.10.10.60">
    <property type="entry name" value="Homeodomain-like"/>
    <property type="match status" value="1"/>
</dbReference>
<dbReference type="Proteomes" id="UP000602395">
    <property type="component" value="Unassembled WGS sequence"/>
</dbReference>
<sequence length="225" mass="24690">MLGRKSYNLVVTPAECRTGQLKAGLRERKKLQTRDRLIAAALDLCDTQGFESTTVEQISDAADISPRTFNRYFATKEDVILAPAEDMIAAMAASLDAQPRTGNPFEALVNAQVQIFCGECPTGAVDLTRFETMNRIIQSAPSVSGRNTELAEKKYRSITDKVAERMELPADDSRVRVVVAVYMSLMHLSMDAWRCDQAGALADSAVAAETLAATYETFREVVKSV</sequence>
<dbReference type="InterPro" id="IPR050109">
    <property type="entry name" value="HTH-type_TetR-like_transc_reg"/>
</dbReference>
<accession>A0ABR7WC15</accession>
<dbReference type="Pfam" id="PF17754">
    <property type="entry name" value="TetR_C_14"/>
    <property type="match status" value="1"/>
</dbReference>
<gene>
    <name evidence="6" type="ORF">IDF66_06810</name>
</gene>
<dbReference type="InterPro" id="IPR001647">
    <property type="entry name" value="HTH_TetR"/>
</dbReference>
<dbReference type="InterPro" id="IPR041347">
    <property type="entry name" value="MftR_C"/>
</dbReference>
<dbReference type="PROSITE" id="PS50977">
    <property type="entry name" value="HTH_TETR_2"/>
    <property type="match status" value="1"/>
</dbReference>
<dbReference type="PROSITE" id="PS01081">
    <property type="entry name" value="HTH_TETR_1"/>
    <property type="match status" value="1"/>
</dbReference>
<dbReference type="InterPro" id="IPR009057">
    <property type="entry name" value="Homeodomain-like_sf"/>
</dbReference>
<reference evidence="6 7" key="1">
    <citation type="submission" date="2020-09" db="EMBL/GenBank/DDBJ databases">
        <title>Novel species in genus Gordonia.</title>
        <authorList>
            <person name="Zhang G."/>
        </authorList>
    </citation>
    <scope>NUCLEOTIDE SEQUENCE [LARGE SCALE GENOMIC DNA]</scope>
    <source>
        <strain evidence="6 7">ON-33</strain>
    </source>
</reference>
<name>A0ABR7WC15_9ACTN</name>
<feature type="DNA-binding region" description="H-T-H motif" evidence="4">
    <location>
        <begin position="54"/>
        <end position="73"/>
    </location>
</feature>
<dbReference type="Gene3D" id="1.10.357.10">
    <property type="entry name" value="Tetracycline Repressor, domain 2"/>
    <property type="match status" value="1"/>
</dbReference>
<evidence type="ECO:0000313" key="6">
    <source>
        <dbReference type="EMBL" id="MBD1319289.1"/>
    </source>
</evidence>
<dbReference type="PANTHER" id="PTHR30055:SF238">
    <property type="entry name" value="MYCOFACTOCIN BIOSYNTHESIS TRANSCRIPTIONAL REGULATOR MFTR-RELATED"/>
    <property type="match status" value="1"/>
</dbReference>
<comment type="caution">
    <text evidence="6">The sequence shown here is derived from an EMBL/GenBank/DDBJ whole genome shotgun (WGS) entry which is preliminary data.</text>
</comment>
<keyword evidence="7" id="KW-1185">Reference proteome</keyword>
<evidence type="ECO:0000259" key="5">
    <source>
        <dbReference type="PROSITE" id="PS50977"/>
    </source>
</evidence>
<evidence type="ECO:0000256" key="3">
    <source>
        <dbReference type="ARBA" id="ARBA00023163"/>
    </source>
</evidence>